<reference evidence="2" key="2">
    <citation type="submission" date="2017-12" db="EMBL/GenBank/DDBJ databases">
        <title>Genome sequence of the Bar-tailed Godwit (Limosa lapponica baueri).</title>
        <authorList>
            <person name="Lima N.C.B."/>
            <person name="Parody-Merino A.M."/>
            <person name="Battley P.F."/>
            <person name="Fidler A.E."/>
            <person name="Prosdocimi F."/>
        </authorList>
    </citation>
    <scope>NUCLEOTIDE SEQUENCE [LARGE SCALE GENOMIC DNA]</scope>
</reference>
<dbReference type="Proteomes" id="UP000233556">
    <property type="component" value="Unassembled WGS sequence"/>
</dbReference>
<protein>
    <submittedName>
        <fullName evidence="1">Rna-directed dna polymerase from mobile element jockey-like</fullName>
    </submittedName>
</protein>
<keyword evidence="2" id="KW-1185">Reference proteome</keyword>
<dbReference type="GO" id="GO:0003964">
    <property type="term" value="F:RNA-directed DNA polymerase activity"/>
    <property type="evidence" value="ECO:0007669"/>
    <property type="project" value="UniProtKB-KW"/>
</dbReference>
<reference evidence="2" key="1">
    <citation type="submission" date="2017-11" db="EMBL/GenBank/DDBJ databases">
        <authorList>
            <person name="Lima N.C."/>
            <person name="Parody-Merino A.M."/>
            <person name="Battley P.F."/>
            <person name="Fidler A.E."/>
            <person name="Prosdocimi F."/>
        </authorList>
    </citation>
    <scope>NUCLEOTIDE SEQUENCE [LARGE SCALE GENOMIC DNA]</scope>
</reference>
<keyword evidence="1" id="KW-0548">Nucleotidyltransferase</keyword>
<evidence type="ECO:0000313" key="1">
    <source>
        <dbReference type="EMBL" id="PKU32722.1"/>
    </source>
</evidence>
<evidence type="ECO:0000313" key="2">
    <source>
        <dbReference type="Proteomes" id="UP000233556"/>
    </source>
</evidence>
<keyword evidence="1" id="KW-0808">Transferase</keyword>
<proteinExistence type="predicted"/>
<sequence>MAAIQKDLERLNRCANGNLMKFSKRKHRVLHLKYDKHMPKGLGADWRESRFAENVQGGVGGQVERESKGALASMKDRSILDCISKRVASRLRDSSALVVTFETTSGYCIQFGTRQRQDKKDIDIQKSGGGPPE</sequence>
<name>A0A2I0TG43_LIMLA</name>
<gene>
    <name evidence="1" type="ORF">llap_16974</name>
</gene>
<dbReference type="OrthoDB" id="3230070at2759"/>
<dbReference type="AlphaFoldDB" id="A0A2I0TG43"/>
<keyword evidence="1" id="KW-0695">RNA-directed DNA polymerase</keyword>
<organism evidence="1 2">
    <name type="scientific">Limosa lapponica baueri</name>
    <dbReference type="NCBI Taxonomy" id="1758121"/>
    <lineage>
        <taxon>Eukaryota</taxon>
        <taxon>Metazoa</taxon>
        <taxon>Chordata</taxon>
        <taxon>Craniata</taxon>
        <taxon>Vertebrata</taxon>
        <taxon>Euteleostomi</taxon>
        <taxon>Archelosauria</taxon>
        <taxon>Archosauria</taxon>
        <taxon>Dinosauria</taxon>
        <taxon>Saurischia</taxon>
        <taxon>Theropoda</taxon>
        <taxon>Coelurosauria</taxon>
        <taxon>Aves</taxon>
        <taxon>Neognathae</taxon>
        <taxon>Neoaves</taxon>
        <taxon>Charadriiformes</taxon>
        <taxon>Scolopacidae</taxon>
        <taxon>Limosa</taxon>
    </lineage>
</organism>
<dbReference type="EMBL" id="KZ510927">
    <property type="protein sequence ID" value="PKU32722.1"/>
    <property type="molecule type" value="Genomic_DNA"/>
</dbReference>
<accession>A0A2I0TG43</accession>